<dbReference type="AlphaFoldDB" id="C7RK86"/>
<evidence type="ECO:0000313" key="1">
    <source>
        <dbReference type="EMBL" id="ACV33677.1"/>
    </source>
</evidence>
<dbReference type="KEGG" id="app:CAP2UW1_0320"/>
<sequence length="233" mass="24239">MSSPCGRASLGDSISNSICCLSHLLDTHALTPFALGLLRNKFSMLSPKFAGMRCRGAISDTTVGSPPGMAWRPGASRHGLLSQAALACLPIFRFGQPFRLAEGQGGCVCRAPGSACSVQAADAHCVHPCIRASAGADRSMVVVGEWAAGIYQSLLGGRSRSSCRAVQSRRGTVRYRSTGSAGVSAAVSSPLRAAVPTSEATTVADVSHRAAEVAWSRRLESSRCRGYSLQVGV</sequence>
<protein>
    <submittedName>
        <fullName evidence="1">Uncharacterized protein</fullName>
    </submittedName>
</protein>
<accession>C7RK86</accession>
<dbReference type="STRING" id="522306.CAP2UW1_0320"/>
<proteinExistence type="predicted"/>
<organism evidence="1">
    <name type="scientific">Accumulibacter regalis</name>
    <dbReference type="NCBI Taxonomy" id="522306"/>
    <lineage>
        <taxon>Bacteria</taxon>
        <taxon>Pseudomonadati</taxon>
        <taxon>Pseudomonadota</taxon>
        <taxon>Betaproteobacteria</taxon>
        <taxon>Candidatus Accumulibacter</taxon>
    </lineage>
</organism>
<reference evidence="1" key="2">
    <citation type="submission" date="2009-09" db="EMBL/GenBank/DDBJ databases">
        <title>Complete sequence of chromosome of Candidatus Accumulibacter phosphatis clade IIA str. UW-1.</title>
        <authorList>
            <consortium name="US DOE Joint Genome Institute"/>
            <person name="Martin H.G."/>
            <person name="Ivanova N."/>
            <person name="Kunin V."/>
            <person name="Warnecke F."/>
            <person name="Barry K."/>
            <person name="He S."/>
            <person name="Salamov A."/>
            <person name="Szeto E."/>
            <person name="Dalin E."/>
            <person name="Pangilinan J.L."/>
            <person name="Lapidus A."/>
            <person name="Lowry S."/>
            <person name="Kyrpides N.C."/>
            <person name="McMahon K.D."/>
            <person name="Hugenholtz P."/>
        </authorList>
    </citation>
    <scope>NUCLEOTIDE SEQUENCE [LARGE SCALE GENOMIC DNA]</scope>
    <source>
        <strain evidence="1">UW-1</strain>
    </source>
</reference>
<reference evidence="1" key="1">
    <citation type="submission" date="2009-08" db="EMBL/GenBank/DDBJ databases">
        <authorList>
            <consortium name="US DOE Joint Genome Institute"/>
            <person name="Lucas S."/>
            <person name="Copeland A."/>
            <person name="Lapidus A."/>
            <person name="Glavina del Rio T."/>
            <person name="Dalin E."/>
            <person name="Tice H."/>
            <person name="Bruce D."/>
            <person name="Barry K."/>
            <person name="Pitluck S."/>
            <person name="Lowry S."/>
            <person name="Larimer F."/>
            <person name="Land M."/>
            <person name="Hauser L."/>
            <person name="Kyrpides N."/>
            <person name="Ivanova N."/>
            <person name="McMahon K.D."/>
            <person name="Hugenholtz P."/>
        </authorList>
    </citation>
    <scope>NUCLEOTIDE SEQUENCE</scope>
    <source>
        <strain evidence="1">UW-1</strain>
    </source>
</reference>
<dbReference type="HOGENOM" id="CLU_1187842_0_0_4"/>
<gene>
    <name evidence="1" type="ordered locus">CAP2UW1_0320</name>
</gene>
<dbReference type="EMBL" id="CP001715">
    <property type="protein sequence ID" value="ACV33677.1"/>
    <property type="molecule type" value="Genomic_DNA"/>
</dbReference>
<name>C7RK86_ACCRE</name>